<reference evidence="1" key="1">
    <citation type="submission" date="2018-02" db="EMBL/GenBank/DDBJ databases">
        <title>Rhizophora mucronata_Transcriptome.</title>
        <authorList>
            <person name="Meera S.P."/>
            <person name="Sreeshan A."/>
            <person name="Augustine A."/>
        </authorList>
    </citation>
    <scope>NUCLEOTIDE SEQUENCE</scope>
    <source>
        <tissue evidence="1">Leaf</tissue>
    </source>
</reference>
<organism evidence="1">
    <name type="scientific">Rhizophora mucronata</name>
    <name type="common">Asiatic mangrove</name>
    <dbReference type="NCBI Taxonomy" id="61149"/>
    <lineage>
        <taxon>Eukaryota</taxon>
        <taxon>Viridiplantae</taxon>
        <taxon>Streptophyta</taxon>
        <taxon>Embryophyta</taxon>
        <taxon>Tracheophyta</taxon>
        <taxon>Spermatophyta</taxon>
        <taxon>Magnoliopsida</taxon>
        <taxon>eudicotyledons</taxon>
        <taxon>Gunneridae</taxon>
        <taxon>Pentapetalae</taxon>
        <taxon>rosids</taxon>
        <taxon>fabids</taxon>
        <taxon>Malpighiales</taxon>
        <taxon>Rhizophoraceae</taxon>
        <taxon>Rhizophora</taxon>
    </lineage>
</organism>
<proteinExistence type="predicted"/>
<dbReference type="AlphaFoldDB" id="A0A2P2KAM3"/>
<name>A0A2P2KAM3_RHIMU</name>
<sequence length="53" mass="6460">MRVQQQRIEIEHELSHKEFYSKTTYFFKELKVHESSPCLYVERPFLLQSLQTG</sequence>
<accession>A0A2P2KAM3</accession>
<protein>
    <submittedName>
        <fullName evidence="1">Uncharacterized protein</fullName>
    </submittedName>
</protein>
<dbReference type="EMBL" id="GGEC01022262">
    <property type="protein sequence ID" value="MBX02746.1"/>
    <property type="molecule type" value="Transcribed_RNA"/>
</dbReference>
<evidence type="ECO:0000313" key="1">
    <source>
        <dbReference type="EMBL" id="MBX02746.1"/>
    </source>
</evidence>